<proteinExistence type="predicted"/>
<sequence length="238" mass="25363">MMTIPKSLKHLQHIARAVGTTAALEATAVFFGYSLLLSLLTSWYGVDFCSKLPNDLYGLINAPLSLSLFGLLTLVGLLNLALFTGLGTRDLLGSATPVSKFARYLSLPICRAAFSVGMTVVGALAGIGIGLHLVGDSYCHLNDIGRRFTLLAFVTFSMVIPAWLLALLLLDVANRAHYWLGLLVILYLISLIAFVANTGIDHAEAAQRGYEAVGYLLGAAGCAAFIIVRRISALSTSD</sequence>
<comment type="caution">
    <text evidence="2">The sequence shown here is derived from an EMBL/GenBank/DDBJ whole genome shotgun (WGS) entry which is preliminary data.</text>
</comment>
<feature type="transmembrane region" description="Helical" evidence="1">
    <location>
        <begin position="21"/>
        <end position="46"/>
    </location>
</feature>
<dbReference type="RefSeq" id="WP_114844249.1">
    <property type="nucleotide sequence ID" value="NZ_JBHSPE010000001.1"/>
</dbReference>
<dbReference type="EMBL" id="QQAH01000003">
    <property type="protein sequence ID" value="RDD82734.1"/>
    <property type="molecule type" value="Genomic_DNA"/>
</dbReference>
<dbReference type="AlphaFoldDB" id="A0A369UPR0"/>
<dbReference type="Proteomes" id="UP000253782">
    <property type="component" value="Unassembled WGS sequence"/>
</dbReference>
<feature type="transmembrane region" description="Helical" evidence="1">
    <location>
        <begin position="66"/>
        <end position="88"/>
    </location>
</feature>
<evidence type="ECO:0000313" key="3">
    <source>
        <dbReference type="Proteomes" id="UP000253782"/>
    </source>
</evidence>
<protein>
    <submittedName>
        <fullName evidence="2">Uncharacterized protein</fullName>
    </submittedName>
</protein>
<keyword evidence="1" id="KW-0472">Membrane</keyword>
<feature type="transmembrane region" description="Helical" evidence="1">
    <location>
        <begin position="109"/>
        <end position="130"/>
    </location>
</feature>
<keyword evidence="1" id="KW-0812">Transmembrane</keyword>
<organism evidence="2 3">
    <name type="scientific">Dyella tabacisoli</name>
    <dbReference type="NCBI Taxonomy" id="2282381"/>
    <lineage>
        <taxon>Bacteria</taxon>
        <taxon>Pseudomonadati</taxon>
        <taxon>Pseudomonadota</taxon>
        <taxon>Gammaproteobacteria</taxon>
        <taxon>Lysobacterales</taxon>
        <taxon>Rhodanobacteraceae</taxon>
        <taxon>Dyella</taxon>
    </lineage>
</organism>
<reference evidence="2 3" key="1">
    <citation type="submission" date="2018-07" db="EMBL/GenBank/DDBJ databases">
        <title>Dyella tabacisoli L4-6T, whole genome shotgun sequence.</title>
        <authorList>
            <person name="Zhou X.-K."/>
            <person name="Li W.-J."/>
            <person name="Duan Y.-Q."/>
        </authorList>
    </citation>
    <scope>NUCLEOTIDE SEQUENCE [LARGE SCALE GENOMIC DNA]</scope>
    <source>
        <strain evidence="2 3">L4-6</strain>
    </source>
</reference>
<keyword evidence="3" id="KW-1185">Reference proteome</keyword>
<feature type="transmembrane region" description="Helical" evidence="1">
    <location>
        <begin position="177"/>
        <end position="200"/>
    </location>
</feature>
<feature type="transmembrane region" description="Helical" evidence="1">
    <location>
        <begin position="212"/>
        <end position="228"/>
    </location>
</feature>
<evidence type="ECO:0000313" key="2">
    <source>
        <dbReference type="EMBL" id="RDD82734.1"/>
    </source>
</evidence>
<feature type="transmembrane region" description="Helical" evidence="1">
    <location>
        <begin position="150"/>
        <end position="170"/>
    </location>
</feature>
<gene>
    <name evidence="2" type="ORF">DVJ77_04230</name>
</gene>
<accession>A0A369UPR0</accession>
<keyword evidence="1" id="KW-1133">Transmembrane helix</keyword>
<name>A0A369UPR0_9GAMM</name>
<evidence type="ECO:0000256" key="1">
    <source>
        <dbReference type="SAM" id="Phobius"/>
    </source>
</evidence>